<dbReference type="AlphaFoldDB" id="A0AAV9R2D9"/>
<dbReference type="EMBL" id="JAHHUM010002602">
    <property type="protein sequence ID" value="KAK5602790.1"/>
    <property type="molecule type" value="Genomic_DNA"/>
</dbReference>
<comment type="caution">
    <text evidence="1">The sequence shown here is derived from an EMBL/GenBank/DDBJ whole genome shotgun (WGS) entry which is preliminary data.</text>
</comment>
<evidence type="ECO:0000313" key="2">
    <source>
        <dbReference type="Proteomes" id="UP001311232"/>
    </source>
</evidence>
<sequence length="100" mass="11653">MLLAPGFWPSTLLLPPDYHPLSNPWIHLPKSVSPFMTLLLRPDQRFKPLLQILSPDSVFPALTLFMYKNYLQVCVGEMMIFLEIKCYTNQYICSGTQFER</sequence>
<proteinExistence type="predicted"/>
<accession>A0AAV9R2D9</accession>
<reference evidence="1 2" key="1">
    <citation type="submission" date="2021-06" db="EMBL/GenBank/DDBJ databases">
        <authorList>
            <person name="Palmer J.M."/>
        </authorList>
    </citation>
    <scope>NUCLEOTIDE SEQUENCE [LARGE SCALE GENOMIC DNA]</scope>
    <source>
        <strain evidence="1 2">MEX-2019</strain>
        <tissue evidence="1">Muscle</tissue>
    </source>
</reference>
<evidence type="ECO:0000313" key="1">
    <source>
        <dbReference type="EMBL" id="KAK5602790.1"/>
    </source>
</evidence>
<name>A0AAV9R2D9_9TELE</name>
<organism evidence="1 2">
    <name type="scientific">Crenichthys baileyi</name>
    <name type="common">White River springfish</name>
    <dbReference type="NCBI Taxonomy" id="28760"/>
    <lineage>
        <taxon>Eukaryota</taxon>
        <taxon>Metazoa</taxon>
        <taxon>Chordata</taxon>
        <taxon>Craniata</taxon>
        <taxon>Vertebrata</taxon>
        <taxon>Euteleostomi</taxon>
        <taxon>Actinopterygii</taxon>
        <taxon>Neopterygii</taxon>
        <taxon>Teleostei</taxon>
        <taxon>Neoteleostei</taxon>
        <taxon>Acanthomorphata</taxon>
        <taxon>Ovalentaria</taxon>
        <taxon>Atherinomorphae</taxon>
        <taxon>Cyprinodontiformes</taxon>
        <taxon>Goodeidae</taxon>
        <taxon>Crenichthys</taxon>
    </lineage>
</organism>
<dbReference type="Proteomes" id="UP001311232">
    <property type="component" value="Unassembled WGS sequence"/>
</dbReference>
<keyword evidence="2" id="KW-1185">Reference proteome</keyword>
<protein>
    <submittedName>
        <fullName evidence="1">Uncharacterized protein</fullName>
    </submittedName>
</protein>
<gene>
    <name evidence="1" type="ORF">CRENBAI_026696</name>
</gene>